<dbReference type="Gene3D" id="3.30.70.330">
    <property type="match status" value="1"/>
</dbReference>
<feature type="compositionally biased region" description="Basic and acidic residues" evidence="8">
    <location>
        <begin position="587"/>
        <end position="601"/>
    </location>
</feature>
<dbReference type="SUPFAM" id="SSF54928">
    <property type="entry name" value="RNA-binding domain, RBD"/>
    <property type="match status" value="1"/>
</dbReference>
<dbReference type="PANTHER" id="PTHR23236:SF25">
    <property type="entry name" value="RNA-BINDING PROTEIN 34"/>
    <property type="match status" value="1"/>
</dbReference>
<comment type="similarity">
    <text evidence="3">Belongs to the RRM RBM34 family.</text>
</comment>
<dbReference type="Proteomes" id="UP000235388">
    <property type="component" value="Unassembled WGS sequence"/>
</dbReference>
<dbReference type="GO" id="GO:0019843">
    <property type="term" value="F:rRNA binding"/>
    <property type="evidence" value="ECO:0007669"/>
    <property type="project" value="TreeGrafter"/>
</dbReference>
<dbReference type="InterPro" id="IPR035979">
    <property type="entry name" value="RBD_domain_sf"/>
</dbReference>
<comment type="caution">
    <text evidence="10">The sequence shown here is derived from an EMBL/GenBank/DDBJ whole genome shotgun (WGS) entry which is preliminary data.</text>
</comment>
<feature type="region of interest" description="Disordered" evidence="8">
    <location>
        <begin position="1"/>
        <end position="278"/>
    </location>
</feature>
<dbReference type="PANTHER" id="PTHR23236">
    <property type="entry name" value="EUKARYOTIC TRANSLATION INITIATION FACTOR 4B/4H"/>
    <property type="match status" value="1"/>
</dbReference>
<keyword evidence="5 7" id="KW-0694">RNA-binding</keyword>
<dbReference type="InterPro" id="IPR012677">
    <property type="entry name" value="Nucleotide-bd_a/b_plait_sf"/>
</dbReference>
<feature type="compositionally biased region" description="Basic and acidic residues" evidence="8">
    <location>
        <begin position="702"/>
        <end position="712"/>
    </location>
</feature>
<accession>A0A2N5SNF6</accession>
<feature type="domain" description="RRM" evidence="9">
    <location>
        <begin position="486"/>
        <end position="578"/>
    </location>
</feature>
<feature type="region of interest" description="Disordered" evidence="8">
    <location>
        <begin position="699"/>
        <end position="742"/>
    </location>
</feature>
<comment type="function">
    <text evidence="1">Involved in pre-25S rRNA processing.</text>
</comment>
<dbReference type="STRING" id="200324.A0A2N5SNF6"/>
<feature type="compositionally biased region" description="Acidic residues" evidence="8">
    <location>
        <begin position="179"/>
        <end position="233"/>
    </location>
</feature>
<organism evidence="10 11">
    <name type="scientific">Puccinia coronata f. sp. avenae</name>
    <dbReference type="NCBI Taxonomy" id="200324"/>
    <lineage>
        <taxon>Eukaryota</taxon>
        <taxon>Fungi</taxon>
        <taxon>Dikarya</taxon>
        <taxon>Basidiomycota</taxon>
        <taxon>Pucciniomycotina</taxon>
        <taxon>Pucciniomycetes</taxon>
        <taxon>Pucciniales</taxon>
        <taxon>Pucciniaceae</taxon>
        <taxon>Puccinia</taxon>
    </lineage>
</organism>
<feature type="compositionally biased region" description="Basic and acidic residues" evidence="8">
    <location>
        <begin position="267"/>
        <end position="278"/>
    </location>
</feature>
<feature type="region of interest" description="Disordered" evidence="8">
    <location>
        <begin position="333"/>
        <end position="386"/>
    </location>
</feature>
<dbReference type="SMART" id="SM00360">
    <property type="entry name" value="RRM"/>
    <property type="match status" value="1"/>
</dbReference>
<dbReference type="PROSITE" id="PS50102">
    <property type="entry name" value="RRM"/>
    <property type="match status" value="1"/>
</dbReference>
<feature type="compositionally biased region" description="Polar residues" evidence="8">
    <location>
        <begin position="143"/>
        <end position="159"/>
    </location>
</feature>
<dbReference type="GO" id="GO:0000463">
    <property type="term" value="P:maturation of LSU-rRNA from tricistronic rRNA transcript (SSU-rRNA, 5.8S rRNA, LSU-rRNA)"/>
    <property type="evidence" value="ECO:0007669"/>
    <property type="project" value="TreeGrafter"/>
</dbReference>
<reference evidence="10 11" key="1">
    <citation type="submission" date="2017-11" db="EMBL/GenBank/DDBJ databases">
        <title>De novo assembly and phasing of dikaryotic genomes from two isolates of Puccinia coronata f. sp. avenae, the causal agent of oat crown rust.</title>
        <authorList>
            <person name="Miller M.E."/>
            <person name="Zhang Y."/>
            <person name="Omidvar V."/>
            <person name="Sperschneider J."/>
            <person name="Schwessinger B."/>
            <person name="Raley C."/>
            <person name="Palmer J.M."/>
            <person name="Garnica D."/>
            <person name="Upadhyaya N."/>
            <person name="Rathjen J."/>
            <person name="Taylor J.M."/>
            <person name="Park R.F."/>
            <person name="Dodds P.N."/>
            <person name="Hirsch C.D."/>
            <person name="Kianian S.F."/>
            <person name="Figueroa M."/>
        </authorList>
    </citation>
    <scope>NUCLEOTIDE SEQUENCE [LARGE SCALE GENOMIC DNA]</scope>
    <source>
        <strain evidence="10">12NC29</strain>
    </source>
</reference>
<gene>
    <name evidence="10" type="ORF">PCANC_15694</name>
</gene>
<dbReference type="EMBL" id="PGCJ01000913">
    <property type="protein sequence ID" value="PLW14754.1"/>
    <property type="molecule type" value="Genomic_DNA"/>
</dbReference>
<feature type="region of interest" description="Disordered" evidence="8">
    <location>
        <begin position="582"/>
        <end position="637"/>
    </location>
</feature>
<dbReference type="OrthoDB" id="442677at2759"/>
<protein>
    <recommendedName>
        <fullName evidence="4">Nucleolar protein 12</fullName>
    </recommendedName>
</protein>
<name>A0A2N5SNF6_9BASI</name>
<dbReference type="GO" id="GO:0005730">
    <property type="term" value="C:nucleolus"/>
    <property type="evidence" value="ECO:0007669"/>
    <property type="project" value="UniProtKB-SubCell"/>
</dbReference>
<evidence type="ECO:0000256" key="4">
    <source>
        <dbReference type="ARBA" id="ARBA00015520"/>
    </source>
</evidence>
<evidence type="ECO:0000256" key="2">
    <source>
        <dbReference type="ARBA" id="ARBA00004604"/>
    </source>
</evidence>
<sequence length="742" mass="81228">MKQSKKKNSHPTNTSHATAHLLADPEKMDNELDSLFASSTFTPLEPIPVKGDVPEVPDETGKNPPPVSPGTKPSSKQEQKKTTQTRSSKKEKTGSSPHQPRKPRHNQSSVEVSYETKMAIERAKRFAQQLKQDALHPDKPSSVKPTQPVHSTPPSTHSLNSDHHSTNHSQSDAQHSEADQQDSDADEQDSESDQQDSEADQQDSEEEDEQDSKDDEQVSEGDEQVSEGDDQDSEAGQKDSDIPLVHETVLARTTSASLPKPKTRKPAKMDPTETPEQKNARTVFVGNVHIDCVKNKSTSRALLEHLLNPLKEETALGTQARIESIRYRGIPLATPIGSEPPKNQHGAKRSKAWQEAKGGSRPSFDDVTGGSAGRRGAKPLDSGETNAAPVKFLTSGQKRMIGYVTGDLHPEAKSCLAYVVIAPPANGTEGSTELTGAAELAKLIVTKADGTSFMDRVIRCDLAAPPPTTSSGTSSHPSIDLKEQRRTLFIGGLDFVEEEDSIRKAVESRLLEEKKGLPEGAPTWVERVRVVRDKATSLTKGFAYVLLRTQDAVEEMLALPPGSFKIGKRKVRLQKYLSAGQSSALKRTREEGSSSKPEKRSKLNAGDPSGTTTRAQPKKPRIDLTKPIDTGYKGPDLSQELASLDKNARKKIKSANQLRVERRMLKKQNKIKLTILDSHAKSGKKSELHQVLKPFKSAISKLAKDNRHVTENKKKKKKLPPSESHTKRHAHASKPKSGSSKT</sequence>
<dbReference type="AlphaFoldDB" id="A0A2N5SNF6"/>
<evidence type="ECO:0000256" key="8">
    <source>
        <dbReference type="SAM" id="MobiDB-lite"/>
    </source>
</evidence>
<evidence type="ECO:0000256" key="6">
    <source>
        <dbReference type="ARBA" id="ARBA00023242"/>
    </source>
</evidence>
<evidence type="ECO:0000256" key="5">
    <source>
        <dbReference type="ARBA" id="ARBA00022884"/>
    </source>
</evidence>
<keyword evidence="11" id="KW-1185">Reference proteome</keyword>
<evidence type="ECO:0000256" key="3">
    <source>
        <dbReference type="ARBA" id="ARBA00007077"/>
    </source>
</evidence>
<evidence type="ECO:0000256" key="1">
    <source>
        <dbReference type="ARBA" id="ARBA00002475"/>
    </source>
</evidence>
<comment type="subcellular location">
    <subcellularLocation>
        <location evidence="2">Nucleus</location>
        <location evidence="2">Nucleolus</location>
    </subcellularLocation>
</comment>
<evidence type="ECO:0000313" key="11">
    <source>
        <dbReference type="Proteomes" id="UP000235388"/>
    </source>
</evidence>
<keyword evidence="6" id="KW-0539">Nucleus</keyword>
<evidence type="ECO:0000259" key="9">
    <source>
        <dbReference type="PROSITE" id="PS50102"/>
    </source>
</evidence>
<evidence type="ECO:0000313" key="10">
    <source>
        <dbReference type="EMBL" id="PLW14754.1"/>
    </source>
</evidence>
<proteinExistence type="inferred from homology"/>
<dbReference type="InterPro" id="IPR000504">
    <property type="entry name" value="RRM_dom"/>
</dbReference>
<evidence type="ECO:0000256" key="7">
    <source>
        <dbReference type="PROSITE-ProRule" id="PRU00176"/>
    </source>
</evidence>